<dbReference type="PANTHER" id="PTHR45626:SF17">
    <property type="entry name" value="HELICASE-LIKE TRANSCRIPTION FACTOR"/>
    <property type="match status" value="1"/>
</dbReference>
<dbReference type="PANTHER" id="PTHR45626">
    <property type="entry name" value="TRANSCRIPTION TERMINATION FACTOR 2-RELATED"/>
    <property type="match status" value="1"/>
</dbReference>
<evidence type="ECO:0000256" key="2">
    <source>
        <dbReference type="ARBA" id="ARBA00022723"/>
    </source>
</evidence>
<keyword evidence="14" id="KW-1185">Reference proteome</keyword>
<evidence type="ECO:0000256" key="9">
    <source>
        <dbReference type="PROSITE-ProRule" id="PRU00175"/>
    </source>
</evidence>
<dbReference type="Gene3D" id="3.30.40.10">
    <property type="entry name" value="Zinc/RING finger domain, C3HC4 (zinc finger)"/>
    <property type="match status" value="1"/>
</dbReference>
<feature type="region of interest" description="Disordered" evidence="10">
    <location>
        <begin position="619"/>
        <end position="666"/>
    </location>
</feature>
<keyword evidence="7" id="KW-0862">Zinc</keyword>
<evidence type="ECO:0000256" key="5">
    <source>
        <dbReference type="ARBA" id="ARBA00022801"/>
    </source>
</evidence>
<evidence type="ECO:0000256" key="6">
    <source>
        <dbReference type="ARBA" id="ARBA00022806"/>
    </source>
</evidence>
<dbReference type="InterPro" id="IPR001841">
    <property type="entry name" value="Znf_RING"/>
</dbReference>
<dbReference type="InterPro" id="IPR000330">
    <property type="entry name" value="SNF2_N"/>
</dbReference>
<sequence>MGMGKTIETLACIAGNPPTSEDRKNGITNTLVVVPGNAVSQWVNEVLKHYNKAMVVTHYKSSNKLNLEMLKQFSIWIASYEEINGQYPSEKAIRKDAGDENLTKNECDKLRPKYLGEIFTMKFFRVVLDEAHSINNYATKSPSLSSLPTPTVFLGHAPYELPKGHILEPIRVQLCREETIIYRLIEDMFRNVIMRNYQTAEAKPRQSWLNYELRLRQAVSHPFLLENVLKGLDMEDIEWLMKRLATVRKPGSFMKQVGRWCEEQFKIINPEDQNSENGIGEDNDPYAEFDMTPQLDLIKRNRTAADDDHFCFRCGCPPDDPYIPPCNHAFCRECIRTYIVSETRLGTEYIRCPLTRCRTIILDIEQFLDLPRPTNSQVPSRKAPSLSSPLKTLRGCGDDLKGIQPKSSPKQGTSTFLATADRNTSHPMTPSAKIAMARSMVVQWCSKYPTDKIIIYTQFVILGRIIGRVLQEEDIGFLYHFGSMTQHQKDEAKSEFKTNPNAKVMVASLKCSNVALNLECANRVILLDLYWNHTTEQQAFGRVFRMGQKKETYFARIMAENTIDERLYKLQCEKMEMIGKTILDFDPSTITLTDEDIIGLFGRVVKDKKGNIIRLDPYYTSDDDGDSSSDSEAEPGDSDSADDVGSISISSDNGANYGDSDSADDE</sequence>
<dbReference type="SUPFAM" id="SSF57850">
    <property type="entry name" value="RING/U-box"/>
    <property type="match status" value="1"/>
</dbReference>
<feature type="compositionally biased region" description="Acidic residues" evidence="10">
    <location>
        <begin position="621"/>
        <end position="642"/>
    </location>
</feature>
<dbReference type="CDD" id="cd18793">
    <property type="entry name" value="SF2_C_SNF"/>
    <property type="match status" value="1"/>
</dbReference>
<evidence type="ECO:0000256" key="1">
    <source>
        <dbReference type="ARBA" id="ARBA00007025"/>
    </source>
</evidence>
<reference evidence="13" key="2">
    <citation type="submission" date="2023-06" db="EMBL/GenBank/DDBJ databases">
        <authorList>
            <consortium name="Lawrence Berkeley National Laboratory"/>
            <person name="Haridas S."/>
            <person name="Hensen N."/>
            <person name="Bonometti L."/>
            <person name="Westerberg I."/>
            <person name="Brannstrom I.O."/>
            <person name="Guillou S."/>
            <person name="Cros-Aarteil S."/>
            <person name="Calhoun S."/>
            <person name="Kuo A."/>
            <person name="Mondo S."/>
            <person name="Pangilinan J."/>
            <person name="Riley R."/>
            <person name="Labutti K."/>
            <person name="Andreopoulos B."/>
            <person name="Lipzen A."/>
            <person name="Chen C."/>
            <person name="Yanf M."/>
            <person name="Daum C."/>
            <person name="Ng V."/>
            <person name="Clum A."/>
            <person name="Steindorff A."/>
            <person name="Ohm R."/>
            <person name="Martin F."/>
            <person name="Silar P."/>
            <person name="Natvig D."/>
            <person name="Lalanne C."/>
            <person name="Gautier V."/>
            <person name="Ament-Velasquez S.L."/>
            <person name="Kruys A."/>
            <person name="Hutchinson M.I."/>
            <person name="Powell A.J."/>
            <person name="Barry K."/>
            <person name="Miller A.N."/>
            <person name="Grigoriev I.V."/>
            <person name="Debuchy R."/>
            <person name="Gladieux P."/>
            <person name="Thoren M.H."/>
            <person name="Johannesson H."/>
        </authorList>
    </citation>
    <scope>NUCLEOTIDE SEQUENCE</scope>
    <source>
        <strain evidence="13">CBS 958.72</strain>
    </source>
</reference>
<feature type="domain" description="RING-type" evidence="11">
    <location>
        <begin position="311"/>
        <end position="356"/>
    </location>
</feature>
<reference evidence="13" key="1">
    <citation type="journal article" date="2023" name="Mol. Phylogenet. Evol.">
        <title>Genome-scale phylogeny and comparative genomics of the fungal order Sordariales.</title>
        <authorList>
            <person name="Hensen N."/>
            <person name="Bonometti L."/>
            <person name="Westerberg I."/>
            <person name="Brannstrom I.O."/>
            <person name="Guillou S."/>
            <person name="Cros-Aarteil S."/>
            <person name="Calhoun S."/>
            <person name="Haridas S."/>
            <person name="Kuo A."/>
            <person name="Mondo S."/>
            <person name="Pangilinan J."/>
            <person name="Riley R."/>
            <person name="LaButti K."/>
            <person name="Andreopoulos B."/>
            <person name="Lipzen A."/>
            <person name="Chen C."/>
            <person name="Yan M."/>
            <person name="Daum C."/>
            <person name="Ng V."/>
            <person name="Clum A."/>
            <person name="Steindorff A."/>
            <person name="Ohm R.A."/>
            <person name="Martin F."/>
            <person name="Silar P."/>
            <person name="Natvig D.O."/>
            <person name="Lalanne C."/>
            <person name="Gautier V."/>
            <person name="Ament-Velasquez S.L."/>
            <person name="Kruys A."/>
            <person name="Hutchinson M.I."/>
            <person name="Powell A.J."/>
            <person name="Barry K."/>
            <person name="Miller A.N."/>
            <person name="Grigoriev I.V."/>
            <person name="Debuchy R."/>
            <person name="Gladieux P."/>
            <person name="Hiltunen Thoren M."/>
            <person name="Johannesson H."/>
        </authorList>
    </citation>
    <scope>NUCLEOTIDE SEQUENCE</scope>
    <source>
        <strain evidence="13">CBS 958.72</strain>
    </source>
</reference>
<feature type="domain" description="Helicase C-terminal" evidence="12">
    <location>
        <begin position="440"/>
        <end position="598"/>
    </location>
</feature>
<dbReference type="PROSITE" id="PS00518">
    <property type="entry name" value="ZF_RING_1"/>
    <property type="match status" value="1"/>
</dbReference>
<evidence type="ECO:0000256" key="10">
    <source>
        <dbReference type="SAM" id="MobiDB-lite"/>
    </source>
</evidence>
<evidence type="ECO:0000259" key="11">
    <source>
        <dbReference type="PROSITE" id="PS50089"/>
    </source>
</evidence>
<proteinExistence type="inferred from homology"/>
<organism evidence="13 14">
    <name type="scientific">Lasiosphaeria ovina</name>
    <dbReference type="NCBI Taxonomy" id="92902"/>
    <lineage>
        <taxon>Eukaryota</taxon>
        <taxon>Fungi</taxon>
        <taxon>Dikarya</taxon>
        <taxon>Ascomycota</taxon>
        <taxon>Pezizomycotina</taxon>
        <taxon>Sordariomycetes</taxon>
        <taxon>Sordariomycetidae</taxon>
        <taxon>Sordariales</taxon>
        <taxon>Lasiosphaeriaceae</taxon>
        <taxon>Lasiosphaeria</taxon>
    </lineage>
</organism>
<keyword evidence="6" id="KW-0347">Helicase</keyword>
<dbReference type="EMBL" id="JAULSN010000004">
    <property type="protein sequence ID" value="KAK3374367.1"/>
    <property type="molecule type" value="Genomic_DNA"/>
</dbReference>
<evidence type="ECO:0000256" key="3">
    <source>
        <dbReference type="ARBA" id="ARBA00022741"/>
    </source>
</evidence>
<evidence type="ECO:0000313" key="14">
    <source>
        <dbReference type="Proteomes" id="UP001287356"/>
    </source>
</evidence>
<keyword evidence="4 9" id="KW-0863">Zinc-finger</keyword>
<dbReference type="GO" id="GO:0008270">
    <property type="term" value="F:zinc ion binding"/>
    <property type="evidence" value="ECO:0007669"/>
    <property type="project" value="UniProtKB-KW"/>
</dbReference>
<dbReference type="Pfam" id="PF00271">
    <property type="entry name" value="Helicase_C"/>
    <property type="match status" value="1"/>
</dbReference>
<dbReference type="SUPFAM" id="SSF52540">
    <property type="entry name" value="P-loop containing nucleoside triphosphate hydrolases"/>
    <property type="match status" value="2"/>
</dbReference>
<keyword evidence="3" id="KW-0547">Nucleotide-binding</keyword>
<dbReference type="PROSITE" id="PS51194">
    <property type="entry name" value="HELICASE_CTER"/>
    <property type="match status" value="1"/>
</dbReference>
<dbReference type="InterPro" id="IPR049730">
    <property type="entry name" value="SNF2/RAD54-like_C"/>
</dbReference>
<evidence type="ECO:0000313" key="13">
    <source>
        <dbReference type="EMBL" id="KAK3374367.1"/>
    </source>
</evidence>
<evidence type="ECO:0000256" key="8">
    <source>
        <dbReference type="ARBA" id="ARBA00022840"/>
    </source>
</evidence>
<dbReference type="InterPro" id="IPR013083">
    <property type="entry name" value="Znf_RING/FYVE/PHD"/>
</dbReference>
<dbReference type="GO" id="GO:0004386">
    <property type="term" value="F:helicase activity"/>
    <property type="evidence" value="ECO:0007669"/>
    <property type="project" value="UniProtKB-KW"/>
</dbReference>
<dbReference type="Pfam" id="PF00176">
    <property type="entry name" value="SNF2-rel_dom"/>
    <property type="match status" value="1"/>
</dbReference>
<dbReference type="InterPro" id="IPR050628">
    <property type="entry name" value="SNF2_RAD54_helicase_TF"/>
</dbReference>
<dbReference type="GO" id="GO:0008094">
    <property type="term" value="F:ATP-dependent activity, acting on DNA"/>
    <property type="evidence" value="ECO:0007669"/>
    <property type="project" value="TreeGrafter"/>
</dbReference>
<name>A0AAE0N853_9PEZI</name>
<dbReference type="Gene3D" id="3.40.50.300">
    <property type="entry name" value="P-loop containing nucleotide triphosphate hydrolases"/>
    <property type="match status" value="1"/>
</dbReference>
<gene>
    <name evidence="13" type="ORF">B0T24DRAFT_577341</name>
</gene>
<comment type="caution">
    <text evidence="13">The sequence shown here is derived from an EMBL/GenBank/DDBJ whole genome shotgun (WGS) entry which is preliminary data.</text>
</comment>
<dbReference type="SMART" id="SM00490">
    <property type="entry name" value="HELICc"/>
    <property type="match status" value="1"/>
</dbReference>
<evidence type="ECO:0000256" key="4">
    <source>
        <dbReference type="ARBA" id="ARBA00022771"/>
    </source>
</evidence>
<dbReference type="AlphaFoldDB" id="A0AAE0N853"/>
<dbReference type="InterPro" id="IPR038718">
    <property type="entry name" value="SNF2-like_sf"/>
</dbReference>
<accession>A0AAE0N853</accession>
<evidence type="ECO:0000256" key="7">
    <source>
        <dbReference type="ARBA" id="ARBA00022833"/>
    </source>
</evidence>
<dbReference type="CDD" id="cd16449">
    <property type="entry name" value="RING-HC"/>
    <property type="match status" value="1"/>
</dbReference>
<dbReference type="GO" id="GO:0016787">
    <property type="term" value="F:hydrolase activity"/>
    <property type="evidence" value="ECO:0007669"/>
    <property type="project" value="UniProtKB-KW"/>
</dbReference>
<dbReference type="GO" id="GO:0005634">
    <property type="term" value="C:nucleus"/>
    <property type="evidence" value="ECO:0007669"/>
    <property type="project" value="TreeGrafter"/>
</dbReference>
<keyword evidence="8" id="KW-0067">ATP-binding</keyword>
<keyword evidence="5 13" id="KW-0378">Hydrolase</keyword>
<dbReference type="InterPro" id="IPR027417">
    <property type="entry name" value="P-loop_NTPase"/>
</dbReference>
<dbReference type="InterPro" id="IPR017907">
    <property type="entry name" value="Znf_RING_CS"/>
</dbReference>
<dbReference type="Proteomes" id="UP001287356">
    <property type="component" value="Unassembled WGS sequence"/>
</dbReference>
<protein>
    <submittedName>
        <fullName evidence="13">P-loop containing nucleoside triphosphate hydrolase protein</fullName>
    </submittedName>
</protein>
<dbReference type="GO" id="GO:0006281">
    <property type="term" value="P:DNA repair"/>
    <property type="evidence" value="ECO:0007669"/>
    <property type="project" value="TreeGrafter"/>
</dbReference>
<dbReference type="Gene3D" id="3.40.50.10810">
    <property type="entry name" value="Tandem AAA-ATPase domain"/>
    <property type="match status" value="1"/>
</dbReference>
<evidence type="ECO:0000259" key="12">
    <source>
        <dbReference type="PROSITE" id="PS51194"/>
    </source>
</evidence>
<dbReference type="InterPro" id="IPR001650">
    <property type="entry name" value="Helicase_C-like"/>
</dbReference>
<dbReference type="PROSITE" id="PS50089">
    <property type="entry name" value="ZF_RING_2"/>
    <property type="match status" value="1"/>
</dbReference>
<dbReference type="GO" id="GO:0005524">
    <property type="term" value="F:ATP binding"/>
    <property type="evidence" value="ECO:0007669"/>
    <property type="project" value="UniProtKB-KW"/>
</dbReference>
<comment type="similarity">
    <text evidence="1">Belongs to the SNF2/RAD54 helicase family.</text>
</comment>
<keyword evidence="2" id="KW-0479">Metal-binding</keyword>